<protein>
    <submittedName>
        <fullName evidence="2">Uncharacterized protein</fullName>
    </submittedName>
</protein>
<sequence>MSHPFGLHHICLMSNNNNSAAAQLNNNELITERKKRDEQKSMVRVLNDGELKRQFARQHFFSNRKTFGANSCRKGLVWRGLDPYDYICVTEQRQRLAQREDSLQESRIFYNGHLIRCIEPFLPRRAFPGDEICVSVEEKFNVFRENSQA</sequence>
<dbReference type="WBParaSite" id="MhA1_Contig174.frz3.gene37">
    <property type="protein sequence ID" value="MhA1_Contig174.frz3.gene37"/>
    <property type="gene ID" value="MhA1_Contig174.frz3.gene37"/>
</dbReference>
<dbReference type="Proteomes" id="UP000095281">
    <property type="component" value="Unplaced"/>
</dbReference>
<keyword evidence="1" id="KW-1185">Reference proteome</keyword>
<evidence type="ECO:0000313" key="2">
    <source>
        <dbReference type="WBParaSite" id="MhA1_Contig174.frz3.gene37"/>
    </source>
</evidence>
<dbReference type="AlphaFoldDB" id="A0A1I8B9H3"/>
<name>A0A1I8B9H3_MELHA</name>
<reference evidence="2" key="1">
    <citation type="submission" date="2016-11" db="UniProtKB">
        <authorList>
            <consortium name="WormBaseParasite"/>
        </authorList>
    </citation>
    <scope>IDENTIFICATION</scope>
</reference>
<proteinExistence type="predicted"/>
<evidence type="ECO:0000313" key="1">
    <source>
        <dbReference type="Proteomes" id="UP000095281"/>
    </source>
</evidence>
<accession>A0A1I8B9H3</accession>
<organism evidence="1 2">
    <name type="scientific">Meloidogyne hapla</name>
    <name type="common">Root-knot nematode worm</name>
    <dbReference type="NCBI Taxonomy" id="6305"/>
    <lineage>
        <taxon>Eukaryota</taxon>
        <taxon>Metazoa</taxon>
        <taxon>Ecdysozoa</taxon>
        <taxon>Nematoda</taxon>
        <taxon>Chromadorea</taxon>
        <taxon>Rhabditida</taxon>
        <taxon>Tylenchina</taxon>
        <taxon>Tylenchomorpha</taxon>
        <taxon>Tylenchoidea</taxon>
        <taxon>Meloidogynidae</taxon>
        <taxon>Meloidogyninae</taxon>
        <taxon>Meloidogyne</taxon>
    </lineage>
</organism>